<keyword evidence="3 6" id="KW-0518">Myosin</keyword>
<accession>A0A3M7SB40</accession>
<keyword evidence="4 6" id="KW-0505">Motor protein</keyword>
<gene>
    <name evidence="9" type="ORF">BpHYR1_011414</name>
</gene>
<evidence type="ECO:0000256" key="5">
    <source>
        <dbReference type="ARBA" id="ARBA00023203"/>
    </source>
</evidence>
<dbReference type="InterPro" id="IPR001609">
    <property type="entry name" value="Myosin_head_motor_dom-like"/>
</dbReference>
<evidence type="ECO:0000256" key="4">
    <source>
        <dbReference type="ARBA" id="ARBA00023175"/>
    </source>
</evidence>
<dbReference type="PROSITE" id="PS51456">
    <property type="entry name" value="MYOSIN_MOTOR"/>
    <property type="match status" value="1"/>
</dbReference>
<comment type="caution">
    <text evidence="9">The sequence shown here is derived from an EMBL/GenBank/DDBJ whole genome shotgun (WGS) entry which is preliminary data.</text>
</comment>
<dbReference type="InterPro" id="IPR027417">
    <property type="entry name" value="P-loop_NTPase"/>
</dbReference>
<dbReference type="EMBL" id="REGN01001750">
    <property type="protein sequence ID" value="RNA32780.1"/>
    <property type="molecule type" value="Genomic_DNA"/>
</dbReference>
<dbReference type="Gene3D" id="1.20.58.530">
    <property type="match status" value="1"/>
</dbReference>
<dbReference type="GO" id="GO:0005737">
    <property type="term" value="C:cytoplasm"/>
    <property type="evidence" value="ECO:0007669"/>
    <property type="project" value="TreeGrafter"/>
</dbReference>
<dbReference type="PANTHER" id="PTHR13140:SF706">
    <property type="entry name" value="DILUTE CLASS UNCONVENTIONAL MYOSIN, ISOFORM C"/>
    <property type="match status" value="1"/>
</dbReference>
<keyword evidence="2 6" id="KW-0067">ATP-binding</keyword>
<dbReference type="PANTHER" id="PTHR13140">
    <property type="entry name" value="MYOSIN"/>
    <property type="match status" value="1"/>
</dbReference>
<dbReference type="GO" id="GO:0016459">
    <property type="term" value="C:myosin complex"/>
    <property type="evidence" value="ECO:0007669"/>
    <property type="project" value="UniProtKB-KW"/>
</dbReference>
<dbReference type="GO" id="GO:0051015">
    <property type="term" value="F:actin filament binding"/>
    <property type="evidence" value="ECO:0007669"/>
    <property type="project" value="TreeGrafter"/>
</dbReference>
<dbReference type="STRING" id="10195.A0A3M7SB40"/>
<organism evidence="9 10">
    <name type="scientific">Brachionus plicatilis</name>
    <name type="common">Marine rotifer</name>
    <name type="synonym">Brachionus muelleri</name>
    <dbReference type="NCBI Taxonomy" id="10195"/>
    <lineage>
        <taxon>Eukaryota</taxon>
        <taxon>Metazoa</taxon>
        <taxon>Spiralia</taxon>
        <taxon>Gnathifera</taxon>
        <taxon>Rotifera</taxon>
        <taxon>Eurotatoria</taxon>
        <taxon>Monogononta</taxon>
        <taxon>Pseudotrocha</taxon>
        <taxon>Ploima</taxon>
        <taxon>Brachionidae</taxon>
        <taxon>Brachionus</taxon>
    </lineage>
</organism>
<dbReference type="EC" id="3.6.1.15" evidence="9"/>
<protein>
    <submittedName>
        <fullName evidence="9">Unconventional myosin-XVIIIa-like</fullName>
        <ecNumber evidence="9">3.6.1.15</ecNumber>
    </submittedName>
</protein>
<feature type="non-terminal residue" evidence="9">
    <location>
        <position position="931"/>
    </location>
</feature>
<dbReference type="AlphaFoldDB" id="A0A3M7SB40"/>
<comment type="similarity">
    <text evidence="6">Belongs to the TRAFAC class myosin-kinesin ATPase superfamily. Myosin family.</text>
</comment>
<reference evidence="9 10" key="1">
    <citation type="journal article" date="2018" name="Sci. Rep.">
        <title>Genomic signatures of local adaptation to the degree of environmental predictability in rotifers.</title>
        <authorList>
            <person name="Franch-Gras L."/>
            <person name="Hahn C."/>
            <person name="Garcia-Roger E.M."/>
            <person name="Carmona M.J."/>
            <person name="Serra M."/>
            <person name="Gomez A."/>
        </authorList>
    </citation>
    <scope>NUCLEOTIDE SEQUENCE [LARGE SCALE GENOMIC DNA]</scope>
    <source>
        <strain evidence="9">HYR1</strain>
    </source>
</reference>
<sequence>MMSFFKKDDKDRKKKHFDQDASSSSDQTLNEENAHNQILSSSSKSSIDSSHQTNIIPPKPKKGILKTMSKFGHVNLTPKLYHKSEVIKNPVAPAQQVPKSIESSINTFSKRNSFITNDSPPISSQIIPDLRPIASYIVPQNIPNDSVLEPYLNRSFLVPLRMIKTIKLKMSKKFTEKNNLESLSDTRNAPIIAKNMSLGFFPGDQLISVNYENVLGKSLKEVGKLFDDLSAEISPDEMVQVAVRTDPAYADLIMREFHKSMSLNNDKTRKNVFDQPGQIDHSDINQVWFVQPSGYLPAKIFAKVIHKNSNTSLESLGSSSAPEVVNFKIKFENGKIIEVSEDCLEKSNPVQFDYCNDLSKLRFINETSLIHCLRQRHVGLNSIYTLIGSYNMLALGAKNIDMNMIHIVKSLKQSNLPPHIYSQAQFVYKNMLANRHDYSIVLTGHSNSGKSQNSKLILDYLFKIAAASSSSNFTESKLNSMYILLNTFCCVKTDTNSPGSNRFANVTMLEFNHSGQLASLILQLINLDPVRVIYQPNNESNYEIFYSLLYGANPSIKTELGLSDLTSGNIFLNSDLYLTNQDLVYHSARFESTIDSFRCLNFSDGEIKTILSILGAILHLGKANATNAQYSSHKGQFLNINEAQRAANLIGISFNQLNDFIFGLTNPTGSKQSSPSPQECLQGFVLGLYQECINLLVNCVNRAFRQIYPNISNSLLVIDPPGFQSKSKTSSYSDLVINYLNERFQLMFFQLNFINPIERCAQEGLDIDLVEHIPDSSSALINWFDSAPTNSILTRTGSEQCGLLWLLEEQLNEPKDNFYKKLIDSDSKQNFISTNADNSGFVIHHQFGNFPVEYNLNEWMDLYNKEFSTHRNASICLQESKKETISNSICQIINSLTNSNLACLDNTASGSLKRQASVRKMLTLSKKKTFL</sequence>
<proteinExistence type="inferred from homology"/>
<dbReference type="Pfam" id="PF00063">
    <property type="entry name" value="Myosin_head"/>
    <property type="match status" value="1"/>
</dbReference>
<feature type="region of interest" description="Disordered" evidence="7">
    <location>
        <begin position="1"/>
        <end position="63"/>
    </location>
</feature>
<evidence type="ECO:0000313" key="10">
    <source>
        <dbReference type="Proteomes" id="UP000276133"/>
    </source>
</evidence>
<dbReference type="Gene3D" id="3.40.850.10">
    <property type="entry name" value="Kinesin motor domain"/>
    <property type="match status" value="1"/>
</dbReference>
<name>A0A3M7SB40_BRAPC</name>
<dbReference type="GO" id="GO:0016020">
    <property type="term" value="C:membrane"/>
    <property type="evidence" value="ECO:0007669"/>
    <property type="project" value="TreeGrafter"/>
</dbReference>
<feature type="compositionally biased region" description="Basic and acidic residues" evidence="7">
    <location>
        <begin position="1"/>
        <end position="11"/>
    </location>
</feature>
<keyword evidence="10" id="KW-1185">Reference proteome</keyword>
<dbReference type="OrthoDB" id="2914378at2759"/>
<dbReference type="SUPFAM" id="SSF52540">
    <property type="entry name" value="P-loop containing nucleoside triphosphate hydrolases"/>
    <property type="match status" value="1"/>
</dbReference>
<feature type="binding site" evidence="6">
    <location>
        <begin position="444"/>
        <end position="451"/>
    </location>
    <ligand>
        <name>ATP</name>
        <dbReference type="ChEBI" id="CHEBI:30616"/>
    </ligand>
</feature>
<feature type="compositionally biased region" description="Low complexity" evidence="7">
    <location>
        <begin position="40"/>
        <end position="50"/>
    </location>
</feature>
<comment type="caution">
    <text evidence="6">Lacks conserved residue(s) required for the propagation of feature annotation.</text>
</comment>
<evidence type="ECO:0000256" key="3">
    <source>
        <dbReference type="ARBA" id="ARBA00023123"/>
    </source>
</evidence>
<evidence type="ECO:0000313" key="9">
    <source>
        <dbReference type="EMBL" id="RNA32780.1"/>
    </source>
</evidence>
<dbReference type="Gene3D" id="1.10.10.820">
    <property type="match status" value="1"/>
</dbReference>
<dbReference type="Gene3D" id="1.20.120.720">
    <property type="entry name" value="Myosin VI head, motor domain, U50 subdomain"/>
    <property type="match status" value="1"/>
</dbReference>
<dbReference type="GO" id="GO:0005524">
    <property type="term" value="F:ATP binding"/>
    <property type="evidence" value="ECO:0007669"/>
    <property type="project" value="UniProtKB-UniRule"/>
</dbReference>
<dbReference type="InterPro" id="IPR036961">
    <property type="entry name" value="Kinesin_motor_dom_sf"/>
</dbReference>
<dbReference type="GO" id="GO:0007015">
    <property type="term" value="P:actin filament organization"/>
    <property type="evidence" value="ECO:0007669"/>
    <property type="project" value="TreeGrafter"/>
</dbReference>
<keyword evidence="5 6" id="KW-0009">Actin-binding</keyword>
<keyword evidence="9" id="KW-0378">Hydrolase</keyword>
<feature type="compositionally biased region" description="Polar residues" evidence="7">
    <location>
        <begin position="21"/>
        <end position="39"/>
    </location>
</feature>
<dbReference type="GO" id="GO:0000146">
    <property type="term" value="F:microfilament motor activity"/>
    <property type="evidence" value="ECO:0007669"/>
    <property type="project" value="TreeGrafter"/>
</dbReference>
<evidence type="ECO:0000256" key="2">
    <source>
        <dbReference type="ARBA" id="ARBA00022840"/>
    </source>
</evidence>
<evidence type="ECO:0000256" key="6">
    <source>
        <dbReference type="PROSITE-ProRule" id="PRU00782"/>
    </source>
</evidence>
<dbReference type="Proteomes" id="UP000276133">
    <property type="component" value="Unassembled WGS sequence"/>
</dbReference>
<evidence type="ECO:0000256" key="7">
    <source>
        <dbReference type="SAM" id="MobiDB-lite"/>
    </source>
</evidence>
<evidence type="ECO:0000259" key="8">
    <source>
        <dbReference type="PROSITE" id="PS51456"/>
    </source>
</evidence>
<keyword evidence="1 6" id="KW-0547">Nucleotide-binding</keyword>
<feature type="domain" description="Myosin motor" evidence="8">
    <location>
        <begin position="353"/>
        <end position="931"/>
    </location>
</feature>
<evidence type="ECO:0000256" key="1">
    <source>
        <dbReference type="ARBA" id="ARBA00022741"/>
    </source>
</evidence>
<dbReference type="GO" id="GO:0017111">
    <property type="term" value="F:ribonucleoside triphosphate phosphatase activity"/>
    <property type="evidence" value="ECO:0007669"/>
    <property type="project" value="UniProtKB-EC"/>
</dbReference>
<dbReference type="SMART" id="SM00242">
    <property type="entry name" value="MYSc"/>
    <property type="match status" value="1"/>
</dbReference>